<protein>
    <submittedName>
        <fullName evidence="2">Uncharacterized protein</fullName>
    </submittedName>
</protein>
<sequence>MAEVMDGVFLIALIVFAAASAALLRLCDALGSQAPDAGTQHGDVHNHAAPGKHSAADRGM</sequence>
<dbReference type="Proteomes" id="UP000701702">
    <property type="component" value="Unassembled WGS sequence"/>
</dbReference>
<name>A0ABN7YUL0_9BURK</name>
<evidence type="ECO:0000256" key="1">
    <source>
        <dbReference type="SAM" id="MobiDB-lite"/>
    </source>
</evidence>
<evidence type="ECO:0000313" key="3">
    <source>
        <dbReference type="Proteomes" id="UP000701702"/>
    </source>
</evidence>
<comment type="caution">
    <text evidence="2">The sequence shown here is derived from an EMBL/GenBank/DDBJ whole genome shotgun (WGS) entry which is preliminary data.</text>
</comment>
<proteinExistence type="predicted"/>
<organism evidence="2 3">
    <name type="scientific">Cupriavidus pinatubonensis</name>
    <dbReference type="NCBI Taxonomy" id="248026"/>
    <lineage>
        <taxon>Bacteria</taxon>
        <taxon>Pseudomonadati</taxon>
        <taxon>Pseudomonadota</taxon>
        <taxon>Betaproteobacteria</taxon>
        <taxon>Burkholderiales</taxon>
        <taxon>Burkholderiaceae</taxon>
        <taxon>Cupriavidus</taxon>
    </lineage>
</organism>
<keyword evidence="3" id="KW-1185">Reference proteome</keyword>
<gene>
    <name evidence="2" type="ORF">LMG23994_03253</name>
</gene>
<dbReference type="EMBL" id="CAJZAF010000017">
    <property type="protein sequence ID" value="CAG9176076.1"/>
    <property type="molecule type" value="Genomic_DNA"/>
</dbReference>
<reference evidence="2 3" key="1">
    <citation type="submission" date="2021-08" db="EMBL/GenBank/DDBJ databases">
        <authorList>
            <person name="Peeters C."/>
        </authorList>
    </citation>
    <scope>NUCLEOTIDE SEQUENCE [LARGE SCALE GENOMIC DNA]</scope>
    <source>
        <strain evidence="2 3">LMG 23994</strain>
    </source>
</reference>
<feature type="region of interest" description="Disordered" evidence="1">
    <location>
        <begin position="35"/>
        <end position="60"/>
    </location>
</feature>
<evidence type="ECO:0000313" key="2">
    <source>
        <dbReference type="EMBL" id="CAG9176076.1"/>
    </source>
</evidence>
<accession>A0ABN7YUL0</accession>